<feature type="domain" description="Histidine kinase" evidence="9">
    <location>
        <begin position="168"/>
        <end position="380"/>
    </location>
</feature>
<dbReference type="InterPro" id="IPR005467">
    <property type="entry name" value="His_kinase_dom"/>
</dbReference>
<dbReference type="FunFam" id="3.30.565.10:FF:000006">
    <property type="entry name" value="Sensor histidine kinase WalK"/>
    <property type="match status" value="1"/>
</dbReference>
<dbReference type="InterPro" id="IPR029016">
    <property type="entry name" value="GAF-like_dom_sf"/>
</dbReference>
<dbReference type="GO" id="GO:0000155">
    <property type="term" value="F:phosphorelay sensor kinase activity"/>
    <property type="evidence" value="ECO:0007669"/>
    <property type="project" value="InterPro"/>
</dbReference>
<evidence type="ECO:0000256" key="7">
    <source>
        <dbReference type="ARBA" id="ARBA00022840"/>
    </source>
</evidence>
<dbReference type="SMART" id="SM00387">
    <property type="entry name" value="HATPase_c"/>
    <property type="match status" value="1"/>
</dbReference>
<protein>
    <recommendedName>
        <fullName evidence="2">histidine kinase</fullName>
        <ecNumber evidence="2">2.7.13.3</ecNumber>
    </recommendedName>
</protein>
<accession>A0A918TH96</accession>
<dbReference type="SMART" id="SM00388">
    <property type="entry name" value="HisKA"/>
    <property type="match status" value="1"/>
</dbReference>
<keyword evidence="7" id="KW-0067">ATP-binding</keyword>
<evidence type="ECO:0000256" key="6">
    <source>
        <dbReference type="ARBA" id="ARBA00022777"/>
    </source>
</evidence>
<keyword evidence="5" id="KW-0547">Nucleotide-binding</keyword>
<keyword evidence="11" id="KW-1185">Reference proteome</keyword>
<evidence type="ECO:0000256" key="3">
    <source>
        <dbReference type="ARBA" id="ARBA00022553"/>
    </source>
</evidence>
<dbReference type="EMBL" id="BMXI01000004">
    <property type="protein sequence ID" value="GHC48084.1"/>
    <property type="molecule type" value="Genomic_DNA"/>
</dbReference>
<dbReference type="Gene3D" id="3.30.450.40">
    <property type="match status" value="1"/>
</dbReference>
<keyword evidence="4" id="KW-0808">Transferase</keyword>
<sequence length="380" mass="42131">MIEQEIATTFVESLSRSAMGEFDRITKLGARVLNVPVCLVSIVEKERQVFAGQVGLTAPYCDLRETPISHSFCQTVVSSRRVVVVNDSRNDDRFCNNPAVVDLGVIAYLGFPLSDRFGNILGAFCLIDSIERDWTEEEVDRARDFAAIAATQVQFQMEKARWRSLLDVMIHDLKSPLAAADFSARLLLERKSSFPPETYPLLDGILSSTGQAVELLKEANSLERRRSEENSCDLSSVLQNIVENQKATAELKSISLKSTLTDSSALTNADHWLVERVLDNLIDNAIKYSPRGGEVHISIFEREDMIGIRVRDSGPGFSEDDLTRLYQRYSRLSANPTAEETSTGLGLSIARRLASQTGGSLELVSEVGQSAEFETLFPRA</sequence>
<keyword evidence="8" id="KW-0902">Two-component regulatory system</keyword>
<dbReference type="GO" id="GO:0007234">
    <property type="term" value="P:osmosensory signaling via phosphorelay pathway"/>
    <property type="evidence" value="ECO:0007669"/>
    <property type="project" value="TreeGrafter"/>
</dbReference>
<dbReference type="Pfam" id="PF02518">
    <property type="entry name" value="HATPase_c"/>
    <property type="match status" value="1"/>
</dbReference>
<proteinExistence type="predicted"/>
<dbReference type="InterPro" id="IPR003018">
    <property type="entry name" value="GAF"/>
</dbReference>
<dbReference type="InterPro" id="IPR050351">
    <property type="entry name" value="BphY/WalK/GraS-like"/>
</dbReference>
<dbReference type="SUPFAM" id="SSF55874">
    <property type="entry name" value="ATPase domain of HSP90 chaperone/DNA topoisomerase II/histidine kinase"/>
    <property type="match status" value="1"/>
</dbReference>
<dbReference type="PANTHER" id="PTHR42878">
    <property type="entry name" value="TWO-COMPONENT HISTIDINE KINASE"/>
    <property type="match status" value="1"/>
</dbReference>
<evidence type="ECO:0000313" key="11">
    <source>
        <dbReference type="Proteomes" id="UP000644507"/>
    </source>
</evidence>
<dbReference type="Proteomes" id="UP000644507">
    <property type="component" value="Unassembled WGS sequence"/>
</dbReference>
<dbReference type="EC" id="2.7.13.3" evidence="2"/>
<evidence type="ECO:0000313" key="10">
    <source>
        <dbReference type="EMBL" id="GHC48084.1"/>
    </source>
</evidence>
<organism evidence="10 11">
    <name type="scientific">Roseibacillus persicicus</name>
    <dbReference type="NCBI Taxonomy" id="454148"/>
    <lineage>
        <taxon>Bacteria</taxon>
        <taxon>Pseudomonadati</taxon>
        <taxon>Verrucomicrobiota</taxon>
        <taxon>Verrucomicrobiia</taxon>
        <taxon>Verrucomicrobiales</taxon>
        <taxon>Verrucomicrobiaceae</taxon>
        <taxon>Roseibacillus</taxon>
    </lineage>
</organism>
<dbReference type="PRINTS" id="PR00344">
    <property type="entry name" value="BCTRLSENSOR"/>
</dbReference>
<evidence type="ECO:0000256" key="1">
    <source>
        <dbReference type="ARBA" id="ARBA00000085"/>
    </source>
</evidence>
<keyword evidence="6" id="KW-0418">Kinase</keyword>
<dbReference type="GO" id="GO:0000156">
    <property type="term" value="F:phosphorelay response regulator activity"/>
    <property type="evidence" value="ECO:0007669"/>
    <property type="project" value="TreeGrafter"/>
</dbReference>
<keyword evidence="3" id="KW-0597">Phosphoprotein</keyword>
<evidence type="ECO:0000256" key="8">
    <source>
        <dbReference type="ARBA" id="ARBA00023012"/>
    </source>
</evidence>
<dbReference type="GO" id="GO:0030295">
    <property type="term" value="F:protein kinase activator activity"/>
    <property type="evidence" value="ECO:0007669"/>
    <property type="project" value="TreeGrafter"/>
</dbReference>
<name>A0A918TH96_9BACT</name>
<reference evidence="10" key="2">
    <citation type="submission" date="2020-09" db="EMBL/GenBank/DDBJ databases">
        <authorList>
            <person name="Sun Q."/>
            <person name="Kim S."/>
        </authorList>
    </citation>
    <scope>NUCLEOTIDE SEQUENCE</scope>
    <source>
        <strain evidence="10">KCTC 12988</strain>
    </source>
</reference>
<dbReference type="Pfam" id="PF01590">
    <property type="entry name" value="GAF"/>
    <property type="match status" value="1"/>
</dbReference>
<dbReference type="InterPro" id="IPR003594">
    <property type="entry name" value="HATPase_dom"/>
</dbReference>
<comment type="catalytic activity">
    <reaction evidence="1">
        <text>ATP + protein L-histidine = ADP + protein N-phospho-L-histidine.</text>
        <dbReference type="EC" id="2.7.13.3"/>
    </reaction>
</comment>
<dbReference type="SUPFAM" id="SSF55781">
    <property type="entry name" value="GAF domain-like"/>
    <property type="match status" value="1"/>
</dbReference>
<evidence type="ECO:0000256" key="4">
    <source>
        <dbReference type="ARBA" id="ARBA00022679"/>
    </source>
</evidence>
<comment type="caution">
    <text evidence="10">The sequence shown here is derived from an EMBL/GenBank/DDBJ whole genome shotgun (WGS) entry which is preliminary data.</text>
</comment>
<dbReference type="PROSITE" id="PS50109">
    <property type="entry name" value="HIS_KIN"/>
    <property type="match status" value="1"/>
</dbReference>
<dbReference type="InterPro" id="IPR036097">
    <property type="entry name" value="HisK_dim/P_sf"/>
</dbReference>
<dbReference type="SMART" id="SM00065">
    <property type="entry name" value="GAF"/>
    <property type="match status" value="1"/>
</dbReference>
<dbReference type="InterPro" id="IPR036890">
    <property type="entry name" value="HATPase_C_sf"/>
</dbReference>
<gene>
    <name evidence="10" type="ORF">GCM10007100_12410</name>
</gene>
<dbReference type="GO" id="GO:0005524">
    <property type="term" value="F:ATP binding"/>
    <property type="evidence" value="ECO:0007669"/>
    <property type="project" value="UniProtKB-KW"/>
</dbReference>
<dbReference type="Gene3D" id="3.30.565.10">
    <property type="entry name" value="Histidine kinase-like ATPase, C-terminal domain"/>
    <property type="match status" value="1"/>
</dbReference>
<dbReference type="InterPro" id="IPR004358">
    <property type="entry name" value="Sig_transdc_His_kin-like_C"/>
</dbReference>
<dbReference type="PANTHER" id="PTHR42878:SF7">
    <property type="entry name" value="SENSOR HISTIDINE KINASE GLRK"/>
    <property type="match status" value="1"/>
</dbReference>
<evidence type="ECO:0000256" key="2">
    <source>
        <dbReference type="ARBA" id="ARBA00012438"/>
    </source>
</evidence>
<reference evidence="10" key="1">
    <citation type="journal article" date="2014" name="Int. J. Syst. Evol. Microbiol.">
        <title>Complete genome sequence of Corynebacterium casei LMG S-19264T (=DSM 44701T), isolated from a smear-ripened cheese.</title>
        <authorList>
            <consortium name="US DOE Joint Genome Institute (JGI-PGF)"/>
            <person name="Walter F."/>
            <person name="Albersmeier A."/>
            <person name="Kalinowski J."/>
            <person name="Ruckert C."/>
        </authorList>
    </citation>
    <scope>NUCLEOTIDE SEQUENCE</scope>
    <source>
        <strain evidence="10">KCTC 12988</strain>
    </source>
</reference>
<dbReference type="RefSeq" id="WP_194598372.1">
    <property type="nucleotide sequence ID" value="NZ_BMXI01000004.1"/>
</dbReference>
<dbReference type="InterPro" id="IPR003661">
    <property type="entry name" value="HisK_dim/P_dom"/>
</dbReference>
<dbReference type="SUPFAM" id="SSF47384">
    <property type="entry name" value="Homodimeric domain of signal transducing histidine kinase"/>
    <property type="match status" value="1"/>
</dbReference>
<evidence type="ECO:0000256" key="5">
    <source>
        <dbReference type="ARBA" id="ARBA00022741"/>
    </source>
</evidence>
<dbReference type="AlphaFoldDB" id="A0A918TH96"/>
<dbReference type="CDD" id="cd00075">
    <property type="entry name" value="HATPase"/>
    <property type="match status" value="1"/>
</dbReference>
<evidence type="ECO:0000259" key="9">
    <source>
        <dbReference type="PROSITE" id="PS50109"/>
    </source>
</evidence>